<dbReference type="InterPro" id="IPR044611">
    <property type="entry name" value="E3A/B/C-like"/>
</dbReference>
<feature type="compositionally biased region" description="Pro residues" evidence="6">
    <location>
        <begin position="313"/>
        <end position="328"/>
    </location>
</feature>
<dbReference type="GeneID" id="27901910"/>
<evidence type="ECO:0000256" key="2">
    <source>
        <dbReference type="ARBA" id="ARBA00012485"/>
    </source>
</evidence>
<dbReference type="InterPro" id="IPR035983">
    <property type="entry name" value="Hect_E3_ubiquitin_ligase"/>
</dbReference>
<gene>
    <name evidence="8" type="ORF">SEPMUDRAFT_148204</name>
</gene>
<keyword evidence="4 5" id="KW-0833">Ubl conjugation pathway</keyword>
<evidence type="ECO:0000256" key="1">
    <source>
        <dbReference type="ARBA" id="ARBA00000885"/>
    </source>
</evidence>
<proteinExistence type="predicted"/>
<evidence type="ECO:0000256" key="5">
    <source>
        <dbReference type="PROSITE-ProRule" id="PRU00104"/>
    </source>
</evidence>
<evidence type="ECO:0000256" key="4">
    <source>
        <dbReference type="ARBA" id="ARBA00022786"/>
    </source>
</evidence>
<evidence type="ECO:0000256" key="6">
    <source>
        <dbReference type="SAM" id="MobiDB-lite"/>
    </source>
</evidence>
<feature type="compositionally biased region" description="Basic and acidic residues" evidence="6">
    <location>
        <begin position="614"/>
        <end position="625"/>
    </location>
</feature>
<dbReference type="PANTHER" id="PTHR45700:SF8">
    <property type="entry name" value="HECT-TYPE E3 UBIQUITIN TRANSFERASE"/>
    <property type="match status" value="1"/>
</dbReference>
<dbReference type="PANTHER" id="PTHR45700">
    <property type="entry name" value="UBIQUITIN-PROTEIN LIGASE E3C"/>
    <property type="match status" value="1"/>
</dbReference>
<dbReference type="SMART" id="SM00119">
    <property type="entry name" value="HECTc"/>
    <property type="match status" value="1"/>
</dbReference>
<evidence type="ECO:0000256" key="3">
    <source>
        <dbReference type="ARBA" id="ARBA00022679"/>
    </source>
</evidence>
<feature type="compositionally biased region" description="Low complexity" evidence="6">
    <location>
        <begin position="1"/>
        <end position="30"/>
    </location>
</feature>
<protein>
    <recommendedName>
        <fullName evidence="2">HECT-type E3 ubiquitin transferase</fullName>
        <ecNumber evidence="2">2.3.2.26</ecNumber>
    </recommendedName>
</protein>
<dbReference type="EMBL" id="KB456262">
    <property type="protein sequence ID" value="EMF14510.1"/>
    <property type="molecule type" value="Genomic_DNA"/>
</dbReference>
<feature type="region of interest" description="Disordered" evidence="6">
    <location>
        <begin position="420"/>
        <end position="447"/>
    </location>
</feature>
<dbReference type="Gene3D" id="3.30.2160.10">
    <property type="entry name" value="Hect, E3 ligase catalytic domain"/>
    <property type="match status" value="1"/>
</dbReference>
<dbReference type="InterPro" id="IPR000569">
    <property type="entry name" value="HECT_dom"/>
</dbReference>
<dbReference type="Gene3D" id="3.90.1750.10">
    <property type="entry name" value="Hect, E3 ligase catalytic domains"/>
    <property type="match status" value="1"/>
</dbReference>
<feature type="region of interest" description="Disordered" evidence="6">
    <location>
        <begin position="1"/>
        <end position="93"/>
    </location>
</feature>
<accession>M3D8Q2</accession>
<feature type="domain" description="HECT" evidence="7">
    <location>
        <begin position="911"/>
        <end position="1281"/>
    </location>
</feature>
<dbReference type="OrthoDB" id="8068875at2759"/>
<keyword evidence="9" id="KW-1185">Reference proteome</keyword>
<dbReference type="HOGENOM" id="CLU_002173_5_1_1"/>
<dbReference type="RefSeq" id="XP_016762631.1">
    <property type="nucleotide sequence ID" value="XM_016904773.1"/>
</dbReference>
<dbReference type="OMA" id="AENSSWW"/>
<feature type="active site" description="Glycyl thioester intermediate" evidence="5">
    <location>
        <position position="1249"/>
    </location>
</feature>
<dbReference type="STRING" id="692275.M3D8Q2"/>
<dbReference type="SUPFAM" id="SSF56204">
    <property type="entry name" value="Hect, E3 ligase catalytic domain"/>
    <property type="match status" value="1"/>
</dbReference>
<evidence type="ECO:0000259" key="7">
    <source>
        <dbReference type="PROSITE" id="PS50237"/>
    </source>
</evidence>
<dbReference type="EC" id="2.3.2.26" evidence="2"/>
<sequence>MPSTWSSRLLSAAGSSSAVPSSASGPSNSNHPYSRNKSLPRPPNDFLEPPTLSPTRPHAQAPRQHAHSRSASHPLPKLFGRKKSTGAFHDTDVPLDDELVPVLDEAPPSKPTRVISSKRNQVDEDGKATRVCMCCDSKCKVPSALLRFRCLCCLTINDLQPAEQRPAEDKGRSRPHPTTTEPARPLPTAAPVPISFEETRAIIDRCVLTYLEARCRRRTGDATGTQRPPSPTENVLGRDQLSAALASNSPAQEIKAYEFADTPVSKPLPGNSQKTIATPLPKATIRDYADFEQFSGSRIETPPEQYPSAHSGPGPPRLTPRKPVPIPARPDRRPPPPPVQTPNRRPSNNLLAPTNGILTPGERNNSPRQQQSPRPTTGEVEQRREYDRVKTIFRPLEDYLVTSFGDFQCLNGSFSTTRPSINGRTRSESEIKVPSREAATDNWNSSPMDGLSELDAKTLLLGDIGENGSWWTGRLASKETDKAVRRKRVGEGSRKLVSARSPNINWVELASWYGAIHSAGQEWQTLGDSVQRESPELYDTCLGNEMNKKEIEEDLSDAREHAIRTLLKITENMLKRPTRPLKEPEDLRWLLIMLANPSLYPSTKPQRTRSGRSRGLDRSTSDRFAGKAPSSPVKPAHGKSPGRTGSQHNGLLKRIFGLLAHSPESCHRHLISWYSRFDEELFVKHVDLVASFVTYRIDRRSGRPRGKSGVAEAGTTHELSGRSRNTTAQLHAALGFGGSMNKGQNETKEEPDWTGDWQVKAAARMMSILFAANNIWQGKRRDPGFAHINTHLDGGELSPAAKAKRSGQLLHTSSFYNTLLDYLDMVEDFKEWEKKREKFTFCQYPLFISIGTKIKILEFDAQRQMALKAREAYFDQIFRSQRSDGHFHLRVRRDCIVEDSLRQISEAVGSGQEDLKKGMRVHFAGEEGVDAGGPRKEWFLMLVRDIFDPNHGMFVYDDDSNTCYFNPSSFETSDQYHLVGVLLGLAIYNSTILDVALPPFAFRKLLAAAPASITGTSNHNVSSLTGTKGQMTYTLQDLAEFRPSLAAGLQQLLDYDGDVQETYCRDFVASIERYGTIQSVPLVPNGENIAVTNTNRREFVDAYVRYMLDTAVARQFEPFKRGFFTVCAGNALSLFRAEEIELLIRGSDEALDVDSLRAVAQYENWRHFQPPHPLILNPAEEAPVIGWFWELFREASPDKQRKLLTFITGSDRIPAVGATSLILRIQAGGDGWGGGGRDERERFPVARTCFNMLVLWRYDYREQLEEKLWRAVDESEGFGLK</sequence>
<reference evidence="8 9" key="1">
    <citation type="journal article" date="2012" name="PLoS Pathog.">
        <title>Diverse lifestyles and strategies of plant pathogenesis encoded in the genomes of eighteen Dothideomycetes fungi.</title>
        <authorList>
            <person name="Ohm R.A."/>
            <person name="Feau N."/>
            <person name="Henrissat B."/>
            <person name="Schoch C.L."/>
            <person name="Horwitz B.A."/>
            <person name="Barry K.W."/>
            <person name="Condon B.J."/>
            <person name="Copeland A.C."/>
            <person name="Dhillon B."/>
            <person name="Glaser F."/>
            <person name="Hesse C.N."/>
            <person name="Kosti I."/>
            <person name="LaButti K."/>
            <person name="Lindquist E.A."/>
            <person name="Lucas S."/>
            <person name="Salamov A.A."/>
            <person name="Bradshaw R.E."/>
            <person name="Ciuffetti L."/>
            <person name="Hamelin R.C."/>
            <person name="Kema G.H.J."/>
            <person name="Lawrence C."/>
            <person name="Scott J.A."/>
            <person name="Spatafora J.W."/>
            <person name="Turgeon B.G."/>
            <person name="de Wit P.J.G.M."/>
            <person name="Zhong S."/>
            <person name="Goodwin S.B."/>
            <person name="Grigoriev I.V."/>
        </authorList>
    </citation>
    <scope>NUCLEOTIDE SEQUENCE [LARGE SCALE GENOMIC DNA]</scope>
    <source>
        <strain evidence="8 9">SO2202</strain>
    </source>
</reference>
<dbReference type="Gene3D" id="3.30.2410.10">
    <property type="entry name" value="Hect, E3 ligase catalytic domain"/>
    <property type="match status" value="1"/>
</dbReference>
<feature type="region of interest" description="Disordered" evidence="6">
    <location>
        <begin position="163"/>
        <end position="192"/>
    </location>
</feature>
<keyword evidence="3" id="KW-0808">Transferase</keyword>
<comment type="catalytic activity">
    <reaction evidence="1">
        <text>S-ubiquitinyl-[E2 ubiquitin-conjugating enzyme]-L-cysteine + [acceptor protein]-L-lysine = [E2 ubiquitin-conjugating enzyme]-L-cysteine + N(6)-ubiquitinyl-[acceptor protein]-L-lysine.</text>
        <dbReference type="EC" id="2.3.2.26"/>
    </reaction>
</comment>
<feature type="compositionally biased region" description="Polar residues" evidence="6">
    <location>
        <begin position="362"/>
        <end position="375"/>
    </location>
</feature>
<feature type="region of interest" description="Disordered" evidence="6">
    <location>
        <begin position="102"/>
        <end position="121"/>
    </location>
</feature>
<dbReference type="PROSITE" id="PS50237">
    <property type="entry name" value="HECT"/>
    <property type="match status" value="1"/>
</dbReference>
<dbReference type="eggNOG" id="KOG0941">
    <property type="taxonomic scope" value="Eukaryota"/>
</dbReference>
<organism evidence="8 9">
    <name type="scientific">Sphaerulina musiva (strain SO2202)</name>
    <name type="common">Poplar stem canker fungus</name>
    <name type="synonym">Septoria musiva</name>
    <dbReference type="NCBI Taxonomy" id="692275"/>
    <lineage>
        <taxon>Eukaryota</taxon>
        <taxon>Fungi</taxon>
        <taxon>Dikarya</taxon>
        <taxon>Ascomycota</taxon>
        <taxon>Pezizomycotina</taxon>
        <taxon>Dothideomycetes</taxon>
        <taxon>Dothideomycetidae</taxon>
        <taxon>Mycosphaerellales</taxon>
        <taxon>Mycosphaerellaceae</taxon>
        <taxon>Sphaerulina</taxon>
    </lineage>
</organism>
<dbReference type="GO" id="GO:0000209">
    <property type="term" value="P:protein polyubiquitination"/>
    <property type="evidence" value="ECO:0007669"/>
    <property type="project" value="InterPro"/>
</dbReference>
<feature type="region of interest" description="Disordered" evidence="6">
    <location>
        <begin position="600"/>
        <end position="648"/>
    </location>
</feature>
<feature type="region of interest" description="Disordered" evidence="6">
    <location>
        <begin position="701"/>
        <end position="723"/>
    </location>
</feature>
<dbReference type="GO" id="GO:0061630">
    <property type="term" value="F:ubiquitin protein ligase activity"/>
    <property type="evidence" value="ECO:0007669"/>
    <property type="project" value="UniProtKB-EC"/>
</dbReference>
<dbReference type="Pfam" id="PF00632">
    <property type="entry name" value="HECT"/>
    <property type="match status" value="1"/>
</dbReference>
<dbReference type="CDD" id="cd00078">
    <property type="entry name" value="HECTc"/>
    <property type="match status" value="1"/>
</dbReference>
<feature type="compositionally biased region" description="Basic and acidic residues" evidence="6">
    <location>
        <begin position="425"/>
        <end position="439"/>
    </location>
</feature>
<evidence type="ECO:0000313" key="9">
    <source>
        <dbReference type="Proteomes" id="UP000016931"/>
    </source>
</evidence>
<dbReference type="FunFam" id="3.30.2160.10:FF:000004">
    <property type="entry name" value="probable E3 ubiquitin-protein ligase HERC4 isoform X1"/>
    <property type="match status" value="1"/>
</dbReference>
<name>M3D8Q2_SPHMS</name>
<feature type="region of interest" description="Disordered" evidence="6">
    <location>
        <begin position="298"/>
        <end position="384"/>
    </location>
</feature>
<dbReference type="Proteomes" id="UP000016931">
    <property type="component" value="Unassembled WGS sequence"/>
</dbReference>
<evidence type="ECO:0000313" key="8">
    <source>
        <dbReference type="EMBL" id="EMF14510.1"/>
    </source>
</evidence>